<organism evidence="12 13">
    <name type="scientific">Gordoniibacillus kamchatkensis</name>
    <dbReference type="NCBI Taxonomy" id="1590651"/>
    <lineage>
        <taxon>Bacteria</taxon>
        <taxon>Bacillati</taxon>
        <taxon>Bacillota</taxon>
        <taxon>Bacilli</taxon>
        <taxon>Bacillales</taxon>
        <taxon>Paenibacillaceae</taxon>
        <taxon>Gordoniibacillus</taxon>
    </lineage>
</organism>
<dbReference type="Gene3D" id="1.10.3720.10">
    <property type="entry name" value="MetI-like"/>
    <property type="match status" value="1"/>
</dbReference>
<comment type="caution">
    <text evidence="12">The sequence shown here is derived from an EMBL/GenBank/DDBJ whole genome shotgun (WGS) entry which is preliminary data.</text>
</comment>
<protein>
    <recommendedName>
        <fullName evidence="10">Molybdenum transport system permease</fullName>
    </recommendedName>
</protein>
<dbReference type="Pfam" id="PF00528">
    <property type="entry name" value="BPD_transp_1"/>
    <property type="match status" value="1"/>
</dbReference>
<evidence type="ECO:0000256" key="8">
    <source>
        <dbReference type="ARBA" id="ARBA00023136"/>
    </source>
</evidence>
<evidence type="ECO:0000259" key="11">
    <source>
        <dbReference type="PROSITE" id="PS50928"/>
    </source>
</evidence>
<reference evidence="12 13" key="1">
    <citation type="submission" date="2014-12" db="EMBL/GenBank/DDBJ databases">
        <title>Draft genome sequence of Paenibacillus kamchatkensis strain B-2647.</title>
        <authorList>
            <person name="Karlyshev A.V."/>
            <person name="Kudryashova E.B."/>
        </authorList>
    </citation>
    <scope>NUCLEOTIDE SEQUENCE [LARGE SCALE GENOMIC DNA]</scope>
    <source>
        <strain evidence="12 13">VKM B-2647</strain>
    </source>
</reference>
<dbReference type="CDD" id="cd06261">
    <property type="entry name" value="TM_PBP2"/>
    <property type="match status" value="1"/>
</dbReference>
<keyword evidence="13" id="KW-1185">Reference proteome</keyword>
<proteinExistence type="inferred from homology"/>
<dbReference type="RefSeq" id="WP_041052361.1">
    <property type="nucleotide sequence ID" value="NZ_JXAK01000095.1"/>
</dbReference>
<comment type="similarity">
    <text evidence="2 10">Belongs to the binding-protein-dependent transport system permease family. CysTW subfamily.</text>
</comment>
<dbReference type="InterPro" id="IPR011867">
    <property type="entry name" value="ModB_ABC"/>
</dbReference>
<evidence type="ECO:0000256" key="5">
    <source>
        <dbReference type="ARBA" id="ARBA00022505"/>
    </source>
</evidence>
<comment type="function">
    <text evidence="10">Part of the binding-protein-dependent transport system for molybdenum; probably responsible for the translocation of the substrate across the membrane.</text>
</comment>
<name>A0ABR5AAD4_9BACL</name>
<feature type="transmembrane region" description="Helical" evidence="9">
    <location>
        <begin position="200"/>
        <end position="219"/>
    </location>
</feature>
<evidence type="ECO:0000256" key="3">
    <source>
        <dbReference type="ARBA" id="ARBA00022448"/>
    </source>
</evidence>
<dbReference type="SUPFAM" id="SSF161098">
    <property type="entry name" value="MetI-like"/>
    <property type="match status" value="1"/>
</dbReference>
<evidence type="ECO:0000256" key="10">
    <source>
        <dbReference type="RuleBase" id="RU365097"/>
    </source>
</evidence>
<dbReference type="NCBIfam" id="TIGR02141">
    <property type="entry name" value="modB_ABC"/>
    <property type="match status" value="1"/>
</dbReference>
<dbReference type="InterPro" id="IPR000515">
    <property type="entry name" value="MetI-like"/>
</dbReference>
<keyword evidence="8 9" id="KW-0472">Membrane</keyword>
<feature type="transmembrane region" description="Helical" evidence="9">
    <location>
        <begin position="93"/>
        <end position="111"/>
    </location>
</feature>
<dbReference type="EMBL" id="JXAK01000095">
    <property type="protein sequence ID" value="KIL37793.1"/>
    <property type="molecule type" value="Genomic_DNA"/>
</dbReference>
<feature type="transmembrane region" description="Helical" evidence="9">
    <location>
        <begin position="52"/>
        <end position="73"/>
    </location>
</feature>
<keyword evidence="3 9" id="KW-0813">Transport</keyword>
<gene>
    <name evidence="12" type="ORF">SD70_30610</name>
</gene>
<evidence type="ECO:0000313" key="13">
    <source>
        <dbReference type="Proteomes" id="UP000031967"/>
    </source>
</evidence>
<dbReference type="Proteomes" id="UP000031967">
    <property type="component" value="Unassembled WGS sequence"/>
</dbReference>
<feature type="transmembrane region" description="Helical" evidence="9">
    <location>
        <begin position="139"/>
        <end position="161"/>
    </location>
</feature>
<dbReference type="InterPro" id="IPR035906">
    <property type="entry name" value="MetI-like_sf"/>
</dbReference>
<evidence type="ECO:0000313" key="12">
    <source>
        <dbReference type="EMBL" id="KIL37793.1"/>
    </source>
</evidence>
<evidence type="ECO:0000256" key="9">
    <source>
        <dbReference type="RuleBase" id="RU363032"/>
    </source>
</evidence>
<feature type="domain" description="ABC transmembrane type-1" evidence="11">
    <location>
        <begin position="14"/>
        <end position="222"/>
    </location>
</feature>
<sequence>MIGGIPWEEFTAPILLSLRVTMTASVIVFAAALFAAWTLGRRTYRFKTIVETVFLLPLVLPPTVVGFVLLALLGRRSWIGRAIEAVFQAPIVFTWWAAVVASVVVAFPLAYQTMKVGFGSVDRSLEEAARTDGAGERQVLLRITLPLAARSLLTAYVLGFARSLGEFGATLMIAGNIPGRTETVPTAIYTAVESGRWAPAWWWAGAIAALSFVLMLVAGRTPKAQ</sequence>
<dbReference type="PROSITE" id="PS50928">
    <property type="entry name" value="ABC_TM1"/>
    <property type="match status" value="1"/>
</dbReference>
<dbReference type="PANTHER" id="PTHR30183:SF3">
    <property type="entry name" value="MOLYBDENUM TRANSPORT SYSTEM PERMEASE PROTEIN MODB"/>
    <property type="match status" value="1"/>
</dbReference>
<evidence type="ECO:0000256" key="4">
    <source>
        <dbReference type="ARBA" id="ARBA00022475"/>
    </source>
</evidence>
<keyword evidence="4 10" id="KW-1003">Cell membrane</keyword>
<evidence type="ECO:0000256" key="6">
    <source>
        <dbReference type="ARBA" id="ARBA00022692"/>
    </source>
</evidence>
<accession>A0ABR5AAD4</accession>
<keyword evidence="6 9" id="KW-0812">Transmembrane</keyword>
<comment type="subcellular location">
    <subcellularLocation>
        <location evidence="1 9">Cell membrane</location>
        <topology evidence="1 9">Multi-pass membrane protein</topology>
    </subcellularLocation>
</comment>
<dbReference type="PANTHER" id="PTHR30183">
    <property type="entry name" value="MOLYBDENUM TRANSPORT SYSTEM PERMEASE PROTEIN MODB"/>
    <property type="match status" value="1"/>
</dbReference>
<evidence type="ECO:0000256" key="2">
    <source>
        <dbReference type="ARBA" id="ARBA00007069"/>
    </source>
</evidence>
<keyword evidence="5 10" id="KW-0500">Molybdenum</keyword>
<evidence type="ECO:0000256" key="7">
    <source>
        <dbReference type="ARBA" id="ARBA00022989"/>
    </source>
</evidence>
<feature type="transmembrane region" description="Helical" evidence="9">
    <location>
        <begin position="20"/>
        <end position="40"/>
    </location>
</feature>
<evidence type="ECO:0000256" key="1">
    <source>
        <dbReference type="ARBA" id="ARBA00004651"/>
    </source>
</evidence>
<keyword evidence="7 9" id="KW-1133">Transmembrane helix</keyword>